<dbReference type="Gene3D" id="3.30.200.20">
    <property type="entry name" value="Phosphorylase Kinase, domain 1"/>
    <property type="match status" value="1"/>
</dbReference>
<evidence type="ECO:0008006" key="3">
    <source>
        <dbReference type="Google" id="ProtNLM"/>
    </source>
</evidence>
<accession>A0A0C9VGY4</accession>
<dbReference type="CDD" id="cd21037">
    <property type="entry name" value="MLKL_NTD"/>
    <property type="match status" value="1"/>
</dbReference>
<dbReference type="Proteomes" id="UP000054279">
    <property type="component" value="Unassembled WGS sequence"/>
</dbReference>
<dbReference type="SUPFAM" id="SSF56112">
    <property type="entry name" value="Protein kinase-like (PK-like)"/>
    <property type="match status" value="1"/>
</dbReference>
<proteinExistence type="predicted"/>
<name>A0A0C9VGY4_SPHS4</name>
<evidence type="ECO:0000313" key="1">
    <source>
        <dbReference type="EMBL" id="KIJ36830.1"/>
    </source>
</evidence>
<keyword evidence="2" id="KW-1185">Reference proteome</keyword>
<sequence>MLIVRRVLRRKQPNTENNGEWISHAMKAAKITAEAAKMIPVAGPFIEGGAKIFCVILEPLQQMKDNKEDFRELTQSLLTFLKTLQQQAISSVPQSQHFEEFQKICSDFKSVMDLLLKDHTQFVATSQSRPIKSYLRSGQIKGMISKYQNNVNALKERLIMHCVVSTYIHTQPQNLVGTSIGPRTDDDDIPEFEEARVSLFHELKQGDINLRAEIKHGNGIWSFCRRMRHPFKEYHASTSANGMFYRTTVKVYEGKTSKEHLKAELRIMAHLRHPNIAQVMGFCKSQYLPAVIFYEDLRPVKVANRYGRLDLTWKTLEHLTTRYQMSCDIQDGVRHMQAKLPSFLKTEKNQHWGVDFEIDIGYTEPGKAQLGIYFGNDNCSLNLTVEPDTGPDFFMASNYSSSDVMIDESLLQALQTQLESRVARSPAETNSLLQNFHSVIPVTYKFFPLDSDKVLLGGVYAQFLPCSTCQRCSVLYPFISSSNQRNLVADFSFPDYNVDDWGLSTASSEVWSSLKQSDKGIRLSFTESHTTEKMTLSQYCYGVNDRERDTLLWNSFLAEICHFKSRFDAICPSSKCKLSALNLVCTIRWSIKLEVENMHGTWPVNELYLFVTNAIISEEGYCQVPDVYWSQCPQGTTRLTAVKLHKFGIHCLPKLTCEACAISFNFEEHSIELLQDFYESCGLDPFSDEVARAAGPILPRHFNLDTKKRKRRSFTGYSSLHEYPKENTFSINDVILDDKPLDHYLGGDYDREFCPLIFNSHLQNVLRLRESNSRLGIRPLRYWAFLAAAEVLPESLRWYDLRTTGHDFTYREVNINPRYAELPSRAQEFRSMSVRLGISVDEYLRRWEDYLVSKDAHPILWRLIFPESFDTDE</sequence>
<dbReference type="InterPro" id="IPR011009">
    <property type="entry name" value="Kinase-like_dom_sf"/>
</dbReference>
<organism evidence="1 2">
    <name type="scientific">Sphaerobolus stellatus (strain SS14)</name>
    <dbReference type="NCBI Taxonomy" id="990650"/>
    <lineage>
        <taxon>Eukaryota</taxon>
        <taxon>Fungi</taxon>
        <taxon>Dikarya</taxon>
        <taxon>Basidiomycota</taxon>
        <taxon>Agaricomycotina</taxon>
        <taxon>Agaricomycetes</taxon>
        <taxon>Phallomycetidae</taxon>
        <taxon>Geastrales</taxon>
        <taxon>Sphaerobolaceae</taxon>
        <taxon>Sphaerobolus</taxon>
    </lineage>
</organism>
<dbReference type="EMBL" id="KN837174">
    <property type="protein sequence ID" value="KIJ36830.1"/>
    <property type="molecule type" value="Genomic_DNA"/>
</dbReference>
<reference evidence="1 2" key="1">
    <citation type="submission" date="2014-06" db="EMBL/GenBank/DDBJ databases">
        <title>Evolutionary Origins and Diversification of the Mycorrhizal Mutualists.</title>
        <authorList>
            <consortium name="DOE Joint Genome Institute"/>
            <consortium name="Mycorrhizal Genomics Consortium"/>
            <person name="Kohler A."/>
            <person name="Kuo A."/>
            <person name="Nagy L.G."/>
            <person name="Floudas D."/>
            <person name="Copeland A."/>
            <person name="Barry K.W."/>
            <person name="Cichocki N."/>
            <person name="Veneault-Fourrey C."/>
            <person name="LaButti K."/>
            <person name="Lindquist E.A."/>
            <person name="Lipzen A."/>
            <person name="Lundell T."/>
            <person name="Morin E."/>
            <person name="Murat C."/>
            <person name="Riley R."/>
            <person name="Ohm R."/>
            <person name="Sun H."/>
            <person name="Tunlid A."/>
            <person name="Henrissat B."/>
            <person name="Grigoriev I.V."/>
            <person name="Hibbett D.S."/>
            <person name="Martin F."/>
        </authorList>
    </citation>
    <scope>NUCLEOTIDE SEQUENCE [LARGE SCALE GENOMIC DNA]</scope>
    <source>
        <strain evidence="1 2">SS14</strain>
    </source>
</reference>
<protein>
    <recommendedName>
        <fullName evidence="3">Protein kinase domain-containing protein</fullName>
    </recommendedName>
</protein>
<evidence type="ECO:0000313" key="2">
    <source>
        <dbReference type="Proteomes" id="UP000054279"/>
    </source>
</evidence>
<gene>
    <name evidence="1" type="ORF">M422DRAFT_260693</name>
</gene>
<dbReference type="HOGENOM" id="CLU_012055_1_0_1"/>
<dbReference type="InterPro" id="IPR059179">
    <property type="entry name" value="MLKL-like_MCAfunc"/>
</dbReference>
<dbReference type="AlphaFoldDB" id="A0A0C9VGY4"/>